<dbReference type="GO" id="GO:0051539">
    <property type="term" value="F:4 iron, 4 sulfur cluster binding"/>
    <property type="evidence" value="ECO:0007669"/>
    <property type="project" value="UniProtKB-KW"/>
</dbReference>
<proteinExistence type="predicted"/>
<keyword evidence="1" id="KW-0004">4Fe-4S</keyword>
<dbReference type="InterPro" id="IPR017896">
    <property type="entry name" value="4Fe4S_Fe-S-bd"/>
</dbReference>
<dbReference type="OrthoDB" id="9804603at2"/>
<dbReference type="InterPro" id="IPR050572">
    <property type="entry name" value="Fe-S_Ferredoxin"/>
</dbReference>
<dbReference type="RefSeq" id="WP_073031434.1">
    <property type="nucleotide sequence ID" value="NZ_FQXJ01000016.1"/>
</dbReference>
<keyword evidence="7" id="KW-1185">Reference proteome</keyword>
<dbReference type="Proteomes" id="UP000183954">
    <property type="component" value="Unassembled WGS sequence"/>
</dbReference>
<dbReference type="NCBIfam" id="NF040864">
    <property type="entry name" value="HgcB_ferredoxin"/>
    <property type="match status" value="1"/>
</dbReference>
<evidence type="ECO:0000256" key="3">
    <source>
        <dbReference type="ARBA" id="ARBA00023004"/>
    </source>
</evidence>
<feature type="domain" description="4Fe-4S ferredoxin-type" evidence="5">
    <location>
        <begin position="10"/>
        <end position="39"/>
    </location>
</feature>
<dbReference type="Gene3D" id="3.30.70.20">
    <property type="match status" value="1"/>
</dbReference>
<evidence type="ECO:0000256" key="2">
    <source>
        <dbReference type="ARBA" id="ARBA00022723"/>
    </source>
</evidence>
<dbReference type="InterPro" id="IPR017900">
    <property type="entry name" value="4Fe4S_Fe_S_CS"/>
</dbReference>
<feature type="domain" description="4Fe-4S ferredoxin-type" evidence="5">
    <location>
        <begin position="40"/>
        <end position="69"/>
    </location>
</feature>
<dbReference type="AlphaFoldDB" id="A0A1M6A6G3"/>
<evidence type="ECO:0000313" key="7">
    <source>
        <dbReference type="Proteomes" id="UP000183954"/>
    </source>
</evidence>
<sequence>MKNRYLKNVATLKLNSDQCKGCGRCLEVCPHNVFVIEDRKAVILDKDRCMECGACVKNCPFNAIEVKPGVGCAYAIIMGWLTGTEPSCDCSGGSGDNCC</sequence>
<name>A0A1M6A6G3_9FIRM</name>
<dbReference type="PROSITE" id="PS51379">
    <property type="entry name" value="4FE4S_FER_2"/>
    <property type="match status" value="2"/>
</dbReference>
<dbReference type="SUPFAM" id="SSF54862">
    <property type="entry name" value="4Fe-4S ferredoxins"/>
    <property type="match status" value="1"/>
</dbReference>
<reference evidence="7" key="1">
    <citation type="submission" date="2016-11" db="EMBL/GenBank/DDBJ databases">
        <authorList>
            <person name="Varghese N."/>
            <person name="Submissions S."/>
        </authorList>
    </citation>
    <scope>NUCLEOTIDE SEQUENCE [LARGE SCALE GENOMIC DNA]</scope>
    <source>
        <strain evidence="7">DSM 15449</strain>
    </source>
</reference>
<evidence type="ECO:0000256" key="1">
    <source>
        <dbReference type="ARBA" id="ARBA00022485"/>
    </source>
</evidence>
<keyword evidence="4" id="KW-0411">Iron-sulfur</keyword>
<dbReference type="PANTHER" id="PTHR43687:SF4">
    <property type="entry name" value="BLR5484 PROTEIN"/>
    <property type="match status" value="1"/>
</dbReference>
<keyword evidence="3" id="KW-0408">Iron</keyword>
<dbReference type="STRING" id="1121420.SAMN02746098_03908"/>
<evidence type="ECO:0000313" key="6">
    <source>
        <dbReference type="EMBL" id="SHI31997.1"/>
    </source>
</evidence>
<protein>
    <submittedName>
        <fullName evidence="6">4Fe-4S dicluster domain-containing protein</fullName>
    </submittedName>
</protein>
<dbReference type="EMBL" id="FQXJ01000016">
    <property type="protein sequence ID" value="SHI31997.1"/>
    <property type="molecule type" value="Genomic_DNA"/>
</dbReference>
<keyword evidence="2" id="KW-0479">Metal-binding</keyword>
<evidence type="ECO:0000256" key="4">
    <source>
        <dbReference type="ARBA" id="ARBA00023014"/>
    </source>
</evidence>
<accession>A0A1M6A6G3</accession>
<dbReference type="PANTHER" id="PTHR43687">
    <property type="entry name" value="ADENYLYLSULFATE REDUCTASE, BETA SUBUNIT"/>
    <property type="match status" value="1"/>
</dbReference>
<evidence type="ECO:0000259" key="5">
    <source>
        <dbReference type="PROSITE" id="PS51379"/>
    </source>
</evidence>
<gene>
    <name evidence="6" type="ORF">SAMN02746098_03908</name>
</gene>
<dbReference type="GO" id="GO:0046872">
    <property type="term" value="F:metal ion binding"/>
    <property type="evidence" value="ECO:0007669"/>
    <property type="project" value="UniProtKB-KW"/>
</dbReference>
<organism evidence="6 7">
    <name type="scientific">Desulfosporosinus lacus DSM 15449</name>
    <dbReference type="NCBI Taxonomy" id="1121420"/>
    <lineage>
        <taxon>Bacteria</taxon>
        <taxon>Bacillati</taxon>
        <taxon>Bacillota</taxon>
        <taxon>Clostridia</taxon>
        <taxon>Eubacteriales</taxon>
        <taxon>Desulfitobacteriaceae</taxon>
        <taxon>Desulfosporosinus</taxon>
    </lineage>
</organism>
<dbReference type="PROSITE" id="PS00198">
    <property type="entry name" value="4FE4S_FER_1"/>
    <property type="match status" value="1"/>
</dbReference>
<dbReference type="Pfam" id="PF12838">
    <property type="entry name" value="Fer4_7"/>
    <property type="match status" value="1"/>
</dbReference>